<dbReference type="Proteomes" id="UP001501821">
    <property type="component" value="Unassembled WGS sequence"/>
</dbReference>
<evidence type="ECO:0000256" key="2">
    <source>
        <dbReference type="ARBA" id="ARBA00023125"/>
    </source>
</evidence>
<dbReference type="Gene3D" id="1.10.150.130">
    <property type="match status" value="1"/>
</dbReference>
<gene>
    <name evidence="6" type="ORF">GCM10022242_00070</name>
</gene>
<name>A0ABP7HTL1_9ACTN</name>
<sequence>MTGGRPRTAIGTFGTIRVDRRGGRCVAETRFRDLDGRLRKVTATASTPAAARSLVKERLLNRSGYGSGGQLTLASSFGDLTALWLADLDLRDLTAGTKESYGDIVRLHVLPAFESFTLGEITTGRVEWFLKSEAAVSHSRAMHARTVLNLMFGFALRHDAISRNPVEGTSQRRKPKQVPQALTPDQITAIRRAAANWRTGDGQPGPKSDGQVRDLIEVLLGTGMRPGEALALRRCDITDGPGGMVVRVTGTVVHRKSTGLIRQPHPKSESSIRSIPVPDFAAAVIRRRLAAVKSGDPDRLIFASRNGGPLNPYNVRRTFRDMVMDAGLEDAGISLRWYRRTAATVIARSMGTDAAATFLGHTSTAITEGHYIEPDPTIDHTPAAYLERTLNPGAEQDLLLSAPASADEEAQLAALIDDDDGDGAVRAGSD</sequence>
<evidence type="ECO:0000313" key="7">
    <source>
        <dbReference type="Proteomes" id="UP001501821"/>
    </source>
</evidence>
<dbReference type="InterPro" id="IPR011010">
    <property type="entry name" value="DNA_brk_join_enz"/>
</dbReference>
<evidence type="ECO:0000256" key="3">
    <source>
        <dbReference type="ARBA" id="ARBA00023172"/>
    </source>
</evidence>
<accession>A0ABP7HTL1</accession>
<protein>
    <submittedName>
        <fullName evidence="6">Site-specific integrase</fullName>
    </submittedName>
</protein>
<dbReference type="PROSITE" id="PS51898">
    <property type="entry name" value="TYR_RECOMBINASE"/>
    <property type="match status" value="1"/>
</dbReference>
<dbReference type="InterPro" id="IPR002104">
    <property type="entry name" value="Integrase_catalytic"/>
</dbReference>
<evidence type="ECO:0000256" key="1">
    <source>
        <dbReference type="ARBA" id="ARBA00008857"/>
    </source>
</evidence>
<keyword evidence="2" id="KW-0238">DNA-binding</keyword>
<dbReference type="InterPro" id="IPR013762">
    <property type="entry name" value="Integrase-like_cat_sf"/>
</dbReference>
<keyword evidence="7" id="KW-1185">Reference proteome</keyword>
<dbReference type="Pfam" id="PF00589">
    <property type="entry name" value="Phage_integrase"/>
    <property type="match status" value="1"/>
</dbReference>
<dbReference type="EMBL" id="BAABAH010000001">
    <property type="protein sequence ID" value="GAA3801132.1"/>
    <property type="molecule type" value="Genomic_DNA"/>
</dbReference>
<dbReference type="InterPro" id="IPR010998">
    <property type="entry name" value="Integrase_recombinase_N"/>
</dbReference>
<dbReference type="PANTHER" id="PTHR30349">
    <property type="entry name" value="PHAGE INTEGRASE-RELATED"/>
    <property type="match status" value="1"/>
</dbReference>
<reference evidence="7" key="1">
    <citation type="journal article" date="2019" name="Int. J. Syst. Evol. Microbiol.">
        <title>The Global Catalogue of Microorganisms (GCM) 10K type strain sequencing project: providing services to taxonomists for standard genome sequencing and annotation.</title>
        <authorList>
            <consortium name="The Broad Institute Genomics Platform"/>
            <consortium name="The Broad Institute Genome Sequencing Center for Infectious Disease"/>
            <person name="Wu L."/>
            <person name="Ma J."/>
        </authorList>
    </citation>
    <scope>NUCLEOTIDE SEQUENCE [LARGE SCALE GENOMIC DNA]</scope>
    <source>
        <strain evidence="7">JCM 16953</strain>
    </source>
</reference>
<evidence type="ECO:0000256" key="4">
    <source>
        <dbReference type="SAM" id="MobiDB-lite"/>
    </source>
</evidence>
<dbReference type="SUPFAM" id="SSF56349">
    <property type="entry name" value="DNA breaking-rejoining enzymes"/>
    <property type="match status" value="1"/>
</dbReference>
<evidence type="ECO:0000313" key="6">
    <source>
        <dbReference type="EMBL" id="GAA3801132.1"/>
    </source>
</evidence>
<feature type="domain" description="Tyr recombinase" evidence="5">
    <location>
        <begin position="177"/>
        <end position="386"/>
    </location>
</feature>
<comment type="caution">
    <text evidence="6">The sequence shown here is derived from an EMBL/GenBank/DDBJ whole genome shotgun (WGS) entry which is preliminary data.</text>
</comment>
<evidence type="ECO:0000259" key="5">
    <source>
        <dbReference type="PROSITE" id="PS51898"/>
    </source>
</evidence>
<keyword evidence="3" id="KW-0233">DNA recombination</keyword>
<organism evidence="6 7">
    <name type="scientific">Nocardioides panacisoli</name>
    <dbReference type="NCBI Taxonomy" id="627624"/>
    <lineage>
        <taxon>Bacteria</taxon>
        <taxon>Bacillati</taxon>
        <taxon>Actinomycetota</taxon>
        <taxon>Actinomycetes</taxon>
        <taxon>Propionibacteriales</taxon>
        <taxon>Nocardioidaceae</taxon>
        <taxon>Nocardioides</taxon>
    </lineage>
</organism>
<feature type="region of interest" description="Disordered" evidence="4">
    <location>
        <begin position="163"/>
        <end position="185"/>
    </location>
</feature>
<dbReference type="Gene3D" id="1.10.443.10">
    <property type="entry name" value="Intergrase catalytic core"/>
    <property type="match status" value="1"/>
</dbReference>
<comment type="similarity">
    <text evidence="1">Belongs to the 'phage' integrase family.</text>
</comment>
<proteinExistence type="inferred from homology"/>
<dbReference type="PANTHER" id="PTHR30349:SF64">
    <property type="entry name" value="PROPHAGE INTEGRASE INTD-RELATED"/>
    <property type="match status" value="1"/>
</dbReference>
<dbReference type="InterPro" id="IPR050090">
    <property type="entry name" value="Tyrosine_recombinase_XerCD"/>
</dbReference>